<dbReference type="AlphaFoldDB" id="A0A9D1VU54"/>
<dbReference type="Proteomes" id="UP000824249">
    <property type="component" value="Unassembled WGS sequence"/>
</dbReference>
<keyword evidence="2" id="KW-0812">Transmembrane</keyword>
<dbReference type="EMBL" id="DXFD01000026">
    <property type="protein sequence ID" value="HIX46382.1"/>
    <property type="molecule type" value="Genomic_DNA"/>
</dbReference>
<organism evidence="3 4">
    <name type="scientific">Candidatus Borkfalkia faecigallinarum</name>
    <dbReference type="NCBI Taxonomy" id="2838509"/>
    <lineage>
        <taxon>Bacteria</taxon>
        <taxon>Bacillati</taxon>
        <taxon>Bacillota</taxon>
        <taxon>Clostridia</taxon>
        <taxon>Christensenellales</taxon>
        <taxon>Christensenellaceae</taxon>
        <taxon>Candidatus Borkfalkia</taxon>
    </lineage>
</organism>
<feature type="region of interest" description="Disordered" evidence="1">
    <location>
        <begin position="22"/>
        <end position="59"/>
    </location>
</feature>
<keyword evidence="2" id="KW-1133">Transmembrane helix</keyword>
<keyword evidence="2" id="KW-0472">Membrane</keyword>
<feature type="compositionally biased region" description="Basic and acidic residues" evidence="1">
    <location>
        <begin position="30"/>
        <end position="39"/>
    </location>
</feature>
<evidence type="ECO:0000256" key="2">
    <source>
        <dbReference type="SAM" id="Phobius"/>
    </source>
</evidence>
<feature type="transmembrane region" description="Helical" evidence="2">
    <location>
        <begin position="90"/>
        <end position="112"/>
    </location>
</feature>
<proteinExistence type="predicted"/>
<evidence type="ECO:0000256" key="1">
    <source>
        <dbReference type="SAM" id="MobiDB-lite"/>
    </source>
</evidence>
<reference evidence="3" key="2">
    <citation type="submission" date="2021-04" db="EMBL/GenBank/DDBJ databases">
        <authorList>
            <person name="Gilroy R."/>
        </authorList>
    </citation>
    <scope>NUCLEOTIDE SEQUENCE</scope>
    <source>
        <strain evidence="3">26628</strain>
    </source>
</reference>
<sequence>MNGSIDYAEMLEIPVNTLNVTKKRGKKRRGEAEDLKERALGSVNEKVAEAEGEQPRVAQEENVVDYGAPPDLPPEPAQEKPQPRFLENKLLLGEFIAVCALCATILLTNLFWQDSAINTFFRGLVAEETPAAAPDERSYAELTPGSVVADADIECSVSEAGVLTFTGECSVYPPCDGVVESVAESGGAYTVEIRHTTSFSTVVAGLTYAYPAAGEAVYSTIPVGFTDGASAVTVSLYDGDSLIRAYSLDEDNDIVWNV</sequence>
<name>A0A9D1VU54_9FIRM</name>
<gene>
    <name evidence="3" type="ORF">H9737_01660</name>
</gene>
<reference evidence="3" key="1">
    <citation type="journal article" date="2021" name="PeerJ">
        <title>Extensive microbial diversity within the chicken gut microbiome revealed by metagenomics and culture.</title>
        <authorList>
            <person name="Gilroy R."/>
            <person name="Ravi A."/>
            <person name="Getino M."/>
            <person name="Pursley I."/>
            <person name="Horton D.L."/>
            <person name="Alikhan N.F."/>
            <person name="Baker D."/>
            <person name="Gharbi K."/>
            <person name="Hall N."/>
            <person name="Watson M."/>
            <person name="Adriaenssens E.M."/>
            <person name="Foster-Nyarko E."/>
            <person name="Jarju S."/>
            <person name="Secka A."/>
            <person name="Antonio M."/>
            <person name="Oren A."/>
            <person name="Chaudhuri R.R."/>
            <person name="La Ragione R."/>
            <person name="Hildebrand F."/>
            <person name="Pallen M.J."/>
        </authorList>
    </citation>
    <scope>NUCLEOTIDE SEQUENCE</scope>
    <source>
        <strain evidence="3">26628</strain>
    </source>
</reference>
<protein>
    <submittedName>
        <fullName evidence="3">M23 family metallopeptidase</fullName>
    </submittedName>
</protein>
<evidence type="ECO:0000313" key="4">
    <source>
        <dbReference type="Proteomes" id="UP000824249"/>
    </source>
</evidence>
<evidence type="ECO:0000313" key="3">
    <source>
        <dbReference type="EMBL" id="HIX46382.1"/>
    </source>
</evidence>
<accession>A0A9D1VU54</accession>
<comment type="caution">
    <text evidence="3">The sequence shown here is derived from an EMBL/GenBank/DDBJ whole genome shotgun (WGS) entry which is preliminary data.</text>
</comment>